<feature type="binding site" evidence="6">
    <location>
        <position position="232"/>
    </location>
    <ligand>
        <name>a divalent metal cation</name>
        <dbReference type="ChEBI" id="CHEBI:60240"/>
        <label>2</label>
        <note>catalytic</note>
    </ligand>
</feature>
<gene>
    <name evidence="6" type="primary">map</name>
    <name evidence="9" type="ORF">SAMN05444126_11045</name>
</gene>
<feature type="binding site" evidence="6">
    <location>
        <position position="232"/>
    </location>
    <ligand>
        <name>a divalent metal cation</name>
        <dbReference type="ChEBI" id="CHEBI:60240"/>
        <label>1</label>
    </ligand>
</feature>
<evidence type="ECO:0000259" key="8">
    <source>
        <dbReference type="Pfam" id="PF00557"/>
    </source>
</evidence>
<feature type="binding site" evidence="6">
    <location>
        <position position="175"/>
    </location>
    <ligand>
        <name>substrate</name>
    </ligand>
</feature>
<accession>A0A1H9TJF1</accession>
<dbReference type="GO" id="GO:0046872">
    <property type="term" value="F:metal ion binding"/>
    <property type="evidence" value="ECO:0007669"/>
    <property type="project" value="UniProtKB-UniRule"/>
</dbReference>
<evidence type="ECO:0000256" key="6">
    <source>
        <dbReference type="HAMAP-Rule" id="MF_01974"/>
    </source>
</evidence>
<evidence type="ECO:0000256" key="7">
    <source>
        <dbReference type="RuleBase" id="RU003653"/>
    </source>
</evidence>
<dbReference type="PRINTS" id="PR00599">
    <property type="entry name" value="MAPEPTIDASE"/>
</dbReference>
<dbReference type="InterPro" id="IPR036005">
    <property type="entry name" value="Creatinase/aminopeptidase-like"/>
</dbReference>
<dbReference type="InterPro" id="IPR002467">
    <property type="entry name" value="Pept_M24A_MAP1"/>
</dbReference>
<feature type="binding site" evidence="6">
    <location>
        <position position="168"/>
    </location>
    <ligand>
        <name>a divalent metal cation</name>
        <dbReference type="ChEBI" id="CHEBI:60240"/>
        <label>2</label>
        <note>catalytic</note>
    </ligand>
</feature>
<dbReference type="PANTHER" id="PTHR43330">
    <property type="entry name" value="METHIONINE AMINOPEPTIDASE"/>
    <property type="match status" value="1"/>
</dbReference>
<dbReference type="OrthoDB" id="9802055at2"/>
<dbReference type="RefSeq" id="WP_093072749.1">
    <property type="nucleotide sequence ID" value="NZ_FOGV01000010.1"/>
</dbReference>
<keyword evidence="5 6" id="KW-0378">Hydrolase</keyword>
<name>A0A1H9TJF1_9BACI</name>
<evidence type="ECO:0000313" key="10">
    <source>
        <dbReference type="Proteomes" id="UP000199318"/>
    </source>
</evidence>
<dbReference type="PROSITE" id="PS00680">
    <property type="entry name" value="MAP_1"/>
    <property type="match status" value="1"/>
</dbReference>
<feature type="binding site" evidence="6">
    <location>
        <position position="105"/>
    </location>
    <ligand>
        <name>a divalent metal cation</name>
        <dbReference type="ChEBI" id="CHEBI:60240"/>
        <label>1</label>
    </ligand>
</feature>
<dbReference type="GO" id="GO:0070006">
    <property type="term" value="F:metalloaminopeptidase activity"/>
    <property type="evidence" value="ECO:0007669"/>
    <property type="project" value="UniProtKB-UniRule"/>
</dbReference>
<dbReference type="GO" id="GO:0005829">
    <property type="term" value="C:cytosol"/>
    <property type="evidence" value="ECO:0007669"/>
    <property type="project" value="TreeGrafter"/>
</dbReference>
<dbReference type="InterPro" id="IPR001714">
    <property type="entry name" value="Pept_M24_MAP"/>
</dbReference>
<organism evidence="9 10">
    <name type="scientific">Salisediminibacterium halotolerans</name>
    <dbReference type="NCBI Taxonomy" id="517425"/>
    <lineage>
        <taxon>Bacteria</taxon>
        <taxon>Bacillati</taxon>
        <taxon>Bacillota</taxon>
        <taxon>Bacilli</taxon>
        <taxon>Bacillales</taxon>
        <taxon>Bacillaceae</taxon>
        <taxon>Salisediminibacterium</taxon>
    </lineage>
</organism>
<proteinExistence type="inferred from homology"/>
<dbReference type="Proteomes" id="UP000199318">
    <property type="component" value="Unassembled WGS sequence"/>
</dbReference>
<dbReference type="HAMAP" id="MF_01974">
    <property type="entry name" value="MetAP_1"/>
    <property type="match status" value="1"/>
</dbReference>
<dbReference type="PANTHER" id="PTHR43330:SF17">
    <property type="entry name" value="METHIONINE AMINOPEPTIDASE"/>
    <property type="match status" value="1"/>
</dbReference>
<comment type="cofactor">
    <cofactor evidence="6">
        <name>Co(2+)</name>
        <dbReference type="ChEBI" id="CHEBI:48828"/>
    </cofactor>
    <cofactor evidence="6">
        <name>Zn(2+)</name>
        <dbReference type="ChEBI" id="CHEBI:29105"/>
    </cofactor>
    <cofactor evidence="6">
        <name>Mn(2+)</name>
        <dbReference type="ChEBI" id="CHEBI:29035"/>
    </cofactor>
    <cofactor evidence="6">
        <name>Fe(2+)</name>
        <dbReference type="ChEBI" id="CHEBI:29033"/>
    </cofactor>
    <text evidence="6">Binds 2 divalent metal cations per subunit. Has a high-affinity and a low affinity metal-binding site. The true nature of the physiological cofactor is under debate. The enzyme is active with cobalt, zinc, manganese or divalent iron ions. Most likely, methionine aminopeptidases function as mononuclear Fe(2+)-metalloproteases under physiological conditions, and the catalytically relevant metal-binding site has been assigned to the histidine-containing high-affinity site.</text>
</comment>
<evidence type="ECO:0000256" key="1">
    <source>
        <dbReference type="ARBA" id="ARBA00002521"/>
    </source>
</evidence>
<feature type="domain" description="Peptidase M24" evidence="8">
    <location>
        <begin position="12"/>
        <end position="239"/>
    </location>
</feature>
<evidence type="ECO:0000256" key="5">
    <source>
        <dbReference type="ARBA" id="ARBA00022801"/>
    </source>
</evidence>
<dbReference type="CDD" id="cd01086">
    <property type="entry name" value="MetAP1"/>
    <property type="match status" value="1"/>
</dbReference>
<feature type="binding site" evidence="6">
    <location>
        <position position="105"/>
    </location>
    <ligand>
        <name>a divalent metal cation</name>
        <dbReference type="ChEBI" id="CHEBI:60240"/>
        <label>2</label>
        <note>catalytic</note>
    </ligand>
</feature>
<dbReference type="EC" id="3.4.11.18" evidence="6 7"/>
<dbReference type="GO" id="GO:0006508">
    <property type="term" value="P:proteolysis"/>
    <property type="evidence" value="ECO:0007669"/>
    <property type="project" value="UniProtKB-KW"/>
</dbReference>
<comment type="function">
    <text evidence="1 6">Removes the N-terminal methionine from nascent proteins. The N-terminal methionine is often cleaved when the second residue in the primary sequence is small and uncharged (Met-Ala-, Cys, Gly, Pro, Ser, Thr, or Val). Requires deformylation of the N(alpha)-formylated initiator methionine before it can be hydrolyzed.</text>
</comment>
<comment type="catalytic activity">
    <reaction evidence="6 7">
        <text>Release of N-terminal amino acids, preferentially methionine, from peptides and arylamides.</text>
        <dbReference type="EC" id="3.4.11.18"/>
    </reaction>
</comment>
<feature type="binding site" evidence="6">
    <location>
        <position position="201"/>
    </location>
    <ligand>
        <name>a divalent metal cation</name>
        <dbReference type="ChEBI" id="CHEBI:60240"/>
        <label>2</label>
        <note>catalytic</note>
    </ligand>
</feature>
<comment type="subunit">
    <text evidence="6">Monomer.</text>
</comment>
<keyword evidence="2 6" id="KW-0031">Aminopeptidase</keyword>
<keyword evidence="4 6" id="KW-0479">Metal-binding</keyword>
<keyword evidence="10" id="KW-1185">Reference proteome</keyword>
<dbReference type="InterPro" id="IPR000994">
    <property type="entry name" value="Pept_M24"/>
</dbReference>
<comment type="caution">
    <text evidence="9">The sequence shown here is derived from an EMBL/GenBank/DDBJ whole genome shotgun (WGS) entry which is preliminary data.</text>
</comment>
<comment type="similarity">
    <text evidence="6">Belongs to the peptidase M24A family. Methionine aminopeptidase type 1 subfamily.</text>
</comment>
<evidence type="ECO:0000256" key="4">
    <source>
        <dbReference type="ARBA" id="ARBA00022723"/>
    </source>
</evidence>
<keyword evidence="3 6" id="KW-0645">Protease</keyword>
<protein>
    <recommendedName>
        <fullName evidence="6 7">Methionine aminopeptidase</fullName>
        <shortName evidence="6">MAP</shortName>
        <shortName evidence="6">MetAP</shortName>
        <ecNumber evidence="6 7">3.4.11.18</ecNumber>
    </recommendedName>
    <alternativeName>
        <fullName evidence="6">Peptidase M</fullName>
    </alternativeName>
</protein>
<evidence type="ECO:0000256" key="3">
    <source>
        <dbReference type="ARBA" id="ARBA00022670"/>
    </source>
</evidence>
<dbReference type="AlphaFoldDB" id="A0A1H9TJF1"/>
<dbReference type="SUPFAM" id="SSF55920">
    <property type="entry name" value="Creatinase/aminopeptidase"/>
    <property type="match status" value="1"/>
</dbReference>
<feature type="binding site" evidence="6">
    <location>
        <position position="94"/>
    </location>
    <ligand>
        <name>a divalent metal cation</name>
        <dbReference type="ChEBI" id="CHEBI:60240"/>
        <label>1</label>
    </ligand>
</feature>
<dbReference type="GO" id="GO:0004239">
    <property type="term" value="F:initiator methionyl aminopeptidase activity"/>
    <property type="evidence" value="ECO:0007669"/>
    <property type="project" value="UniProtKB-UniRule"/>
</dbReference>
<dbReference type="EMBL" id="FOGV01000010">
    <property type="protein sequence ID" value="SER97177.1"/>
    <property type="molecule type" value="Genomic_DNA"/>
</dbReference>
<reference evidence="10" key="1">
    <citation type="submission" date="2016-10" db="EMBL/GenBank/DDBJ databases">
        <authorList>
            <person name="de Groot N.N."/>
        </authorList>
    </citation>
    <scope>NUCLEOTIDE SEQUENCE [LARGE SCALE GENOMIC DNA]</scope>
    <source>
        <strain evidence="10">10nlg</strain>
    </source>
</reference>
<sequence length="256" mass="28041">MIERKSEREKQYMIEAGQLLASIHKKLAEMIEPGVTTLELDQFVENTLNDNKAEAVQKGYHGYPFATCASVNDEICHGFPRNEKLQNGDLLTIDFVVRYKGVLADSAWTYAVGELTPEALELMSVTKEALYKGIEAARAGNRVGDIGAAIQSYTEGAGFSVVRDFAGHGIGPTIHEEPNIPHFGSAGKGLRLKEGMAITIEPMINAGEWRSKMDENGWTARTKDGSLSAQFEHTLIVTKGRPIITTEQNQSAVNTN</sequence>
<evidence type="ECO:0000256" key="2">
    <source>
        <dbReference type="ARBA" id="ARBA00022438"/>
    </source>
</evidence>
<dbReference type="Pfam" id="PF00557">
    <property type="entry name" value="Peptidase_M24"/>
    <property type="match status" value="1"/>
</dbReference>
<dbReference type="STRING" id="1464123.SAMN05444126_11045"/>
<dbReference type="Gene3D" id="3.90.230.10">
    <property type="entry name" value="Creatinase/methionine aminopeptidase superfamily"/>
    <property type="match status" value="1"/>
</dbReference>
<feature type="binding site" evidence="6">
    <location>
        <position position="77"/>
    </location>
    <ligand>
        <name>substrate</name>
    </ligand>
</feature>
<evidence type="ECO:0000313" key="9">
    <source>
        <dbReference type="EMBL" id="SER97177.1"/>
    </source>
</evidence>
<dbReference type="NCBIfam" id="TIGR00500">
    <property type="entry name" value="met_pdase_I"/>
    <property type="match status" value="1"/>
</dbReference>